<organism evidence="1 2">
    <name type="scientific">Sporisorium reilianum (strain SRZ2)</name>
    <name type="common">Maize head smut fungus</name>
    <dbReference type="NCBI Taxonomy" id="999809"/>
    <lineage>
        <taxon>Eukaryota</taxon>
        <taxon>Fungi</taxon>
        <taxon>Dikarya</taxon>
        <taxon>Basidiomycota</taxon>
        <taxon>Ustilaginomycotina</taxon>
        <taxon>Ustilaginomycetes</taxon>
        <taxon>Ustilaginales</taxon>
        <taxon>Ustilaginaceae</taxon>
        <taxon>Sporisorium</taxon>
    </lineage>
</organism>
<dbReference type="HOGENOM" id="CLU_511082_0_0_1"/>
<dbReference type="VEuPathDB" id="FungiDB:sr14793"/>
<gene>
    <name evidence="1" type="ORF">sr14793</name>
</gene>
<evidence type="ECO:0000313" key="2">
    <source>
        <dbReference type="Proteomes" id="UP000008867"/>
    </source>
</evidence>
<accession>E6ZMP7</accession>
<dbReference type="AlphaFoldDB" id="E6ZMP7"/>
<proteinExistence type="predicted"/>
<name>E6ZMP7_SPORE</name>
<dbReference type="EMBL" id="FQ311432">
    <property type="protein sequence ID" value="CBQ68504.1"/>
    <property type="molecule type" value="Genomic_DNA"/>
</dbReference>
<sequence length="533" mass="60085">MDFLPLDHDYSWSLRSKNDDLPTILIDRIPLTVQLCDLALLPFEDQDDDDFGLSRYEEDGVPYYSIFVALKRAGMIERAQDFFEDVPGCLVQVTTLGHCRQNKRNTSVDLPRPWIQNDAKSNLEPFSCPVDLMEMAFLTAYQPGDQHAMAPLVQSLAACKGSLATAKPDRVQSLLHARGKAKIMIREAVRLDMIARSAVGRKKLLEQAQRKSHPAPGIPEQNFDEEASLKVDDAKLDAYNKILKADSAREAAEVAVEIACFQAEHGHVDLAPPIIELCLIHYNHETFDFRFDSSELADPSIFTEIGTSGSRRWRFRVPLRREDMSKCKEHITNTLIDQGYNAAEFTVSFYSARKTTDKHVQIDFTEPTDYSRAENLALDWHTHKLDLVASAAPLPDNMTVLKVPNILAGQDEQEMIDHCIRSLEERLVFEDVWRLDQVDIVDGEEIATEGDSFIARVSFRPAQGLDDVPGYVTTPNGRFPLLLLGRDLPCGVCKGEGTLDYHTSEECEWTECWECGDGVFHRYDACPLGDDTD</sequence>
<evidence type="ECO:0000313" key="1">
    <source>
        <dbReference type="EMBL" id="CBQ68504.1"/>
    </source>
</evidence>
<dbReference type="Proteomes" id="UP000008867">
    <property type="component" value="Chromosome 11"/>
</dbReference>
<keyword evidence="2" id="KW-1185">Reference proteome</keyword>
<protein>
    <submittedName>
        <fullName evidence="1">Uncharacterized protein</fullName>
    </submittedName>
</protein>
<reference evidence="1 2" key="1">
    <citation type="journal article" date="2010" name="Science">
        <title>Pathogenicity determinants in smut fungi revealed by genome comparison.</title>
        <authorList>
            <person name="Schirawski J."/>
            <person name="Mannhaupt G."/>
            <person name="Muench K."/>
            <person name="Brefort T."/>
            <person name="Schipper K."/>
            <person name="Doehlemann G."/>
            <person name="Di Stasio M."/>
            <person name="Roessel N."/>
            <person name="Mendoza-Mendoza A."/>
            <person name="Pester D."/>
            <person name="Mueller O."/>
            <person name="Winterberg B."/>
            <person name="Meyer E."/>
            <person name="Ghareeb H."/>
            <person name="Wollenberg T."/>
            <person name="Muensterkoetter M."/>
            <person name="Wong P."/>
            <person name="Walter M."/>
            <person name="Stukenbrock E."/>
            <person name="Gueldener U."/>
            <person name="Kahmann R."/>
        </authorList>
    </citation>
    <scope>NUCLEOTIDE SEQUENCE [LARGE SCALE GENOMIC DNA]</scope>
    <source>
        <strain evidence="2">SRZ2</strain>
    </source>
</reference>